<dbReference type="EMBL" id="CP036290">
    <property type="protein sequence ID" value="QDU83436.1"/>
    <property type="molecule type" value="Genomic_DNA"/>
</dbReference>
<feature type="transmembrane region" description="Helical" evidence="1">
    <location>
        <begin position="20"/>
        <end position="52"/>
    </location>
</feature>
<evidence type="ECO:0000256" key="1">
    <source>
        <dbReference type="SAM" id="Phobius"/>
    </source>
</evidence>
<sequence>MASTAKPLVLDRPIRTGFKLGLGFFIAWCLMGIVLWLGSLVLGGGLLIAGILGLAGGSSEVEAHEAQPAETANNPFR</sequence>
<dbReference type="AlphaFoldDB" id="A0A518CW35"/>
<keyword evidence="1" id="KW-0812">Transmembrane</keyword>
<organism evidence="2 3">
    <name type="scientific">Rohdeia mirabilis</name>
    <dbReference type="NCBI Taxonomy" id="2528008"/>
    <lineage>
        <taxon>Bacteria</taxon>
        <taxon>Pseudomonadati</taxon>
        <taxon>Planctomycetota</taxon>
        <taxon>Planctomycetia</taxon>
        <taxon>Planctomycetia incertae sedis</taxon>
        <taxon>Rohdeia</taxon>
    </lineage>
</organism>
<keyword evidence="3" id="KW-1185">Reference proteome</keyword>
<keyword evidence="1" id="KW-1133">Transmembrane helix</keyword>
<reference evidence="2 3" key="1">
    <citation type="submission" date="2019-02" db="EMBL/GenBank/DDBJ databases">
        <title>Deep-cultivation of Planctomycetes and their phenomic and genomic characterization uncovers novel biology.</title>
        <authorList>
            <person name="Wiegand S."/>
            <person name="Jogler M."/>
            <person name="Boedeker C."/>
            <person name="Pinto D."/>
            <person name="Vollmers J."/>
            <person name="Rivas-Marin E."/>
            <person name="Kohn T."/>
            <person name="Peeters S.H."/>
            <person name="Heuer A."/>
            <person name="Rast P."/>
            <person name="Oberbeckmann S."/>
            <person name="Bunk B."/>
            <person name="Jeske O."/>
            <person name="Meyerdierks A."/>
            <person name="Storesund J.E."/>
            <person name="Kallscheuer N."/>
            <person name="Luecker S."/>
            <person name="Lage O.M."/>
            <person name="Pohl T."/>
            <person name="Merkel B.J."/>
            <person name="Hornburger P."/>
            <person name="Mueller R.-W."/>
            <person name="Bruemmer F."/>
            <person name="Labrenz M."/>
            <person name="Spormann A.M."/>
            <person name="Op den Camp H."/>
            <person name="Overmann J."/>
            <person name="Amann R."/>
            <person name="Jetten M.S.M."/>
            <person name="Mascher T."/>
            <person name="Medema M.H."/>
            <person name="Devos D.P."/>
            <person name="Kaster A.-K."/>
            <person name="Ovreas L."/>
            <person name="Rohde M."/>
            <person name="Galperin M.Y."/>
            <person name="Jogler C."/>
        </authorList>
    </citation>
    <scope>NUCLEOTIDE SEQUENCE [LARGE SCALE GENOMIC DNA]</scope>
    <source>
        <strain evidence="2 3">Pla163</strain>
    </source>
</reference>
<dbReference type="RefSeq" id="WP_145183115.1">
    <property type="nucleotide sequence ID" value="NZ_CP036290.1"/>
</dbReference>
<proteinExistence type="predicted"/>
<accession>A0A518CW35</accession>
<dbReference type="Proteomes" id="UP000319342">
    <property type="component" value="Chromosome"/>
</dbReference>
<evidence type="ECO:0000313" key="3">
    <source>
        <dbReference type="Proteomes" id="UP000319342"/>
    </source>
</evidence>
<gene>
    <name evidence="2" type="ORF">Pla163_05350</name>
</gene>
<keyword evidence="1" id="KW-0472">Membrane</keyword>
<protein>
    <submittedName>
        <fullName evidence="2">Uncharacterized protein</fullName>
    </submittedName>
</protein>
<evidence type="ECO:0000313" key="2">
    <source>
        <dbReference type="EMBL" id="QDU83436.1"/>
    </source>
</evidence>
<name>A0A518CW35_9BACT</name>